<accession>A0ABW4I6V9</accession>
<dbReference type="EMBL" id="JBHUDG010000002">
    <property type="protein sequence ID" value="MFD1628483.1"/>
    <property type="molecule type" value="Genomic_DNA"/>
</dbReference>
<comment type="caution">
    <text evidence="1">The sequence shown here is derived from an EMBL/GenBank/DDBJ whole genome shotgun (WGS) entry which is preliminary data.</text>
</comment>
<dbReference type="RefSeq" id="WP_379660870.1">
    <property type="nucleotide sequence ID" value="NZ_JBHUDG010000002.1"/>
</dbReference>
<protein>
    <recommendedName>
        <fullName evidence="3">Polysaccharide lyase</fullName>
    </recommendedName>
</protein>
<evidence type="ECO:0000313" key="1">
    <source>
        <dbReference type="EMBL" id="MFD1628483.1"/>
    </source>
</evidence>
<keyword evidence="2" id="KW-1185">Reference proteome</keyword>
<organism evidence="1 2">
    <name type="scientific">Pseudopedobacter beijingensis</name>
    <dbReference type="NCBI Taxonomy" id="1207056"/>
    <lineage>
        <taxon>Bacteria</taxon>
        <taxon>Pseudomonadati</taxon>
        <taxon>Bacteroidota</taxon>
        <taxon>Sphingobacteriia</taxon>
        <taxon>Sphingobacteriales</taxon>
        <taxon>Sphingobacteriaceae</taxon>
        <taxon>Pseudopedobacter</taxon>
    </lineage>
</organism>
<sequence length="252" mass="27730">MKKAFLFIALIYSSYSYGQIFKQDFNESVNKRTYIGSGANQFDVITDFRNSKSTIETENGNKFLRFDKIGSSSVIISKSTPLTGGASNNLAYVQFKLRVSGPDVAETPENKLAMFYLGAGNTDAFETNNTAGVPNDNLFSGFGLRVLKGDNGEYRFYISPVEKNTFAGWQTITCVANRTGEAITFKAPNGKDYTLQNNKQAIWVGDALQIGSGSLNGGQTTFDKFKLRFTPDYPNLKIDIDDLIIGNSVSVK</sequence>
<evidence type="ECO:0008006" key="3">
    <source>
        <dbReference type="Google" id="ProtNLM"/>
    </source>
</evidence>
<evidence type="ECO:0000313" key="2">
    <source>
        <dbReference type="Proteomes" id="UP001597118"/>
    </source>
</evidence>
<gene>
    <name evidence="1" type="ORF">ACFSAH_01270</name>
</gene>
<name>A0ABW4I6V9_9SPHI</name>
<reference evidence="2" key="1">
    <citation type="journal article" date="2019" name="Int. J. Syst. Evol. Microbiol.">
        <title>The Global Catalogue of Microorganisms (GCM) 10K type strain sequencing project: providing services to taxonomists for standard genome sequencing and annotation.</title>
        <authorList>
            <consortium name="The Broad Institute Genomics Platform"/>
            <consortium name="The Broad Institute Genome Sequencing Center for Infectious Disease"/>
            <person name="Wu L."/>
            <person name="Ma J."/>
        </authorList>
    </citation>
    <scope>NUCLEOTIDE SEQUENCE [LARGE SCALE GENOMIC DNA]</scope>
    <source>
        <strain evidence="2">CCUG 53762</strain>
    </source>
</reference>
<proteinExistence type="predicted"/>
<dbReference type="Proteomes" id="UP001597118">
    <property type="component" value="Unassembled WGS sequence"/>
</dbReference>